<keyword evidence="3" id="KW-1185">Reference proteome</keyword>
<sequence length="435" mass="50793">MRLKLQNIGIIEEADINVDGITLIAGQNDSGKSTVGKVLYALIRGVNIDEDRFNASKNEFVRNRIRDIRNLLLRTKLSNSEDEKIQEQFVSLFLENRESSFGRFIYRMNIDDSEKVDTLIYELDNLNELYNSFSNESTQVQLNTFINDIRNRISITSDSFEVLHYELETFFENEFGNQIKNKFLKSSSFIKIEGVEKKTITFDEKINFQGFDTVSNFHYDNVFFIESPIKLQDRNILRLDNLVRDKNQHLNNLIFQLKKEQNIFSDTRNDTEKLNKIISRIIKGEFGFNSKNQLIFKKEEFEFDLINVSTGIKSFGILQLLLQKGVLNSNSLLIIDEPEVHLHPTWQVKYAEILVLLSKEFAIPIVLTSHSPYFIEALERYSKKYKYEKSTNFYFAKKNEDGLSSKIVDVTENIMPILNSISEAFYEIQDINDED</sequence>
<evidence type="ECO:0000313" key="3">
    <source>
        <dbReference type="Proteomes" id="UP000291124"/>
    </source>
</evidence>
<evidence type="ECO:0000313" key="2">
    <source>
        <dbReference type="EMBL" id="QBN18771.1"/>
    </source>
</evidence>
<dbReference type="PANTHER" id="PTHR43581">
    <property type="entry name" value="ATP/GTP PHOSPHATASE"/>
    <property type="match status" value="1"/>
</dbReference>
<keyword evidence="2" id="KW-0547">Nucleotide-binding</keyword>
<dbReference type="InterPro" id="IPR027417">
    <property type="entry name" value="P-loop_NTPase"/>
</dbReference>
<dbReference type="AlphaFoldDB" id="A0A4P6Y7T5"/>
<dbReference type="EMBL" id="CP037933">
    <property type="protein sequence ID" value="QBN18771.1"/>
    <property type="molecule type" value="Genomic_DNA"/>
</dbReference>
<organism evidence="2 3">
    <name type="scientific">Flavobacterium nackdongense</name>
    <dbReference type="NCBI Taxonomy" id="2547394"/>
    <lineage>
        <taxon>Bacteria</taxon>
        <taxon>Pseudomonadati</taxon>
        <taxon>Bacteroidota</taxon>
        <taxon>Flavobacteriia</taxon>
        <taxon>Flavobacteriales</taxon>
        <taxon>Flavobacteriaceae</taxon>
        <taxon>Flavobacterium</taxon>
    </lineage>
</organism>
<keyword evidence="2" id="KW-0067">ATP-binding</keyword>
<dbReference type="KEGG" id="fnk:E1750_08125"/>
<dbReference type="Pfam" id="PF13175">
    <property type="entry name" value="AAA_15"/>
    <property type="match status" value="1"/>
</dbReference>
<dbReference type="Gene3D" id="3.40.50.300">
    <property type="entry name" value="P-loop containing nucleotide triphosphate hydrolases"/>
    <property type="match status" value="1"/>
</dbReference>
<reference evidence="3" key="1">
    <citation type="submission" date="2019-03" db="EMBL/GenBank/DDBJ databases">
        <title>Flavobacterium sp.</title>
        <authorList>
            <person name="Kim H."/>
        </authorList>
    </citation>
    <scope>NUCLEOTIDE SEQUENCE [LARGE SCALE GENOMIC DNA]</scope>
    <source>
        <strain evidence="3">GS13</strain>
    </source>
</reference>
<dbReference type="RefSeq" id="WP_133276293.1">
    <property type="nucleotide sequence ID" value="NZ_CP037933.1"/>
</dbReference>
<accession>A0A4P6Y7T5</accession>
<dbReference type="GO" id="GO:0005524">
    <property type="term" value="F:ATP binding"/>
    <property type="evidence" value="ECO:0007669"/>
    <property type="project" value="UniProtKB-KW"/>
</dbReference>
<feature type="domain" description="Endonuclease GajA/Old nuclease/RecF-like AAA" evidence="1">
    <location>
        <begin position="2"/>
        <end position="375"/>
    </location>
</feature>
<dbReference type="InterPro" id="IPR041685">
    <property type="entry name" value="AAA_GajA/Old/RecF-like"/>
</dbReference>
<protein>
    <submittedName>
        <fullName evidence="2">ATP-binding protein</fullName>
    </submittedName>
</protein>
<evidence type="ECO:0000259" key="1">
    <source>
        <dbReference type="Pfam" id="PF13175"/>
    </source>
</evidence>
<proteinExistence type="predicted"/>
<dbReference type="OrthoDB" id="9792800at2"/>
<dbReference type="Proteomes" id="UP000291124">
    <property type="component" value="Chromosome"/>
</dbReference>
<gene>
    <name evidence="2" type="ORF">E1750_08125</name>
</gene>
<dbReference type="SUPFAM" id="SSF52540">
    <property type="entry name" value="P-loop containing nucleoside triphosphate hydrolases"/>
    <property type="match status" value="1"/>
</dbReference>
<dbReference type="InterPro" id="IPR051396">
    <property type="entry name" value="Bact_Antivir_Def_Nuclease"/>
</dbReference>
<dbReference type="PANTHER" id="PTHR43581:SF2">
    <property type="entry name" value="EXCINUCLEASE ATPASE SUBUNIT"/>
    <property type="match status" value="1"/>
</dbReference>
<name>A0A4P6Y7T5_9FLAO</name>